<dbReference type="AlphaFoldDB" id="A0A3P3VLW5"/>
<dbReference type="SMART" id="SM00450">
    <property type="entry name" value="RHOD"/>
    <property type="match status" value="1"/>
</dbReference>
<evidence type="ECO:0000259" key="1">
    <source>
        <dbReference type="PROSITE" id="PS50206"/>
    </source>
</evidence>
<dbReference type="PANTHER" id="PTHR43031">
    <property type="entry name" value="FAD-DEPENDENT OXIDOREDUCTASE"/>
    <property type="match status" value="1"/>
</dbReference>
<dbReference type="SUPFAM" id="SSF52821">
    <property type="entry name" value="Rhodanese/Cell cycle control phosphatase"/>
    <property type="match status" value="1"/>
</dbReference>
<gene>
    <name evidence="2" type="ORF">D0544_01120</name>
</gene>
<protein>
    <submittedName>
        <fullName evidence="2">Rhodanese-like domain-containing protein</fullName>
    </submittedName>
</protein>
<reference evidence="2 3" key="1">
    <citation type="submission" date="2018-08" db="EMBL/GenBank/DDBJ databases">
        <authorList>
            <person name="Khan S.A."/>
        </authorList>
    </citation>
    <scope>NUCLEOTIDE SEQUENCE [LARGE SCALE GENOMIC DNA]</scope>
    <source>
        <strain evidence="2 3">GTF-13</strain>
    </source>
</reference>
<reference evidence="2 3" key="2">
    <citation type="submission" date="2018-12" db="EMBL/GenBank/DDBJ databases">
        <title>Simiduia agarivorans gen. nov., sp. nov., a marine, agarolytic bacterium isolated from shallow coastal water from Keelung, Taiwan.</title>
        <authorList>
            <person name="Shieh W.Y."/>
        </authorList>
    </citation>
    <scope>NUCLEOTIDE SEQUENCE [LARGE SCALE GENOMIC DNA]</scope>
    <source>
        <strain evidence="2 3">GTF-13</strain>
    </source>
</reference>
<dbReference type="InterPro" id="IPR001763">
    <property type="entry name" value="Rhodanese-like_dom"/>
</dbReference>
<feature type="domain" description="Rhodanese" evidence="1">
    <location>
        <begin position="30"/>
        <end position="109"/>
    </location>
</feature>
<sequence length="119" mass="12775">MLKPLSELVADARRQCRTVDPEEARALLAADPVPLLIDVREPEEAVQHAVEGAINIPRGVLEMKLMAMCHNPMQPILIYCATGGRAALSAVALQAVGYRDVRVILGDCESIACTLNQGA</sequence>
<evidence type="ECO:0000313" key="3">
    <source>
        <dbReference type="Proteomes" id="UP000280792"/>
    </source>
</evidence>
<evidence type="ECO:0000313" key="2">
    <source>
        <dbReference type="EMBL" id="RRJ83752.1"/>
    </source>
</evidence>
<dbReference type="Pfam" id="PF00581">
    <property type="entry name" value="Rhodanese"/>
    <property type="match status" value="1"/>
</dbReference>
<proteinExistence type="predicted"/>
<dbReference type="RefSeq" id="WP_125014023.1">
    <property type="nucleotide sequence ID" value="NZ_QWEZ01000001.1"/>
</dbReference>
<dbReference type="EMBL" id="QWEZ01000001">
    <property type="protein sequence ID" value="RRJ83752.1"/>
    <property type="molecule type" value="Genomic_DNA"/>
</dbReference>
<dbReference type="InterPro" id="IPR050229">
    <property type="entry name" value="GlpE_sulfurtransferase"/>
</dbReference>
<accession>A0A3P3VLW5</accession>
<name>A0A3P3VLW5_9GAMM</name>
<dbReference type="Proteomes" id="UP000280792">
    <property type="component" value="Unassembled WGS sequence"/>
</dbReference>
<dbReference type="PROSITE" id="PS50206">
    <property type="entry name" value="RHODANESE_3"/>
    <property type="match status" value="1"/>
</dbReference>
<comment type="caution">
    <text evidence="2">The sequence shown here is derived from an EMBL/GenBank/DDBJ whole genome shotgun (WGS) entry which is preliminary data.</text>
</comment>
<keyword evidence="3" id="KW-1185">Reference proteome</keyword>
<dbReference type="InterPro" id="IPR036873">
    <property type="entry name" value="Rhodanese-like_dom_sf"/>
</dbReference>
<organism evidence="2 3">
    <name type="scientific">Aestuariirhabdus litorea</name>
    <dbReference type="NCBI Taxonomy" id="2528527"/>
    <lineage>
        <taxon>Bacteria</taxon>
        <taxon>Pseudomonadati</taxon>
        <taxon>Pseudomonadota</taxon>
        <taxon>Gammaproteobacteria</taxon>
        <taxon>Oceanospirillales</taxon>
        <taxon>Aestuariirhabdaceae</taxon>
        <taxon>Aestuariirhabdus</taxon>
    </lineage>
</organism>
<dbReference type="PANTHER" id="PTHR43031:SF1">
    <property type="entry name" value="PYRIDINE NUCLEOTIDE-DISULPHIDE OXIDOREDUCTASE"/>
    <property type="match status" value="1"/>
</dbReference>
<dbReference type="Gene3D" id="3.40.250.10">
    <property type="entry name" value="Rhodanese-like domain"/>
    <property type="match status" value="1"/>
</dbReference>